<evidence type="ECO:0000313" key="4">
    <source>
        <dbReference type="Proteomes" id="UP001176471"/>
    </source>
</evidence>
<feature type="region of interest" description="Disordered" evidence="1">
    <location>
        <begin position="515"/>
        <end position="537"/>
    </location>
</feature>
<protein>
    <submittedName>
        <fullName evidence="3">DUF262 domain-containing protein</fullName>
    </submittedName>
</protein>
<feature type="domain" description="GmrSD restriction endonucleases N-terminal" evidence="2">
    <location>
        <begin position="61"/>
        <end position="225"/>
    </location>
</feature>
<dbReference type="Proteomes" id="UP001176471">
    <property type="component" value="Unassembled WGS sequence"/>
</dbReference>
<keyword evidence="4" id="KW-1185">Reference proteome</keyword>
<dbReference type="InterPro" id="IPR004919">
    <property type="entry name" value="GmrSD_N"/>
</dbReference>
<dbReference type="EMBL" id="JAUQOM010000015">
    <property type="protein sequence ID" value="MDO7837061.1"/>
    <property type="molecule type" value="Genomic_DNA"/>
</dbReference>
<comment type="caution">
    <text evidence="3">The sequence shown here is derived from an EMBL/GenBank/DDBJ whole genome shotgun (WGS) entry which is preliminary data.</text>
</comment>
<proteinExistence type="predicted"/>
<reference evidence="3" key="1">
    <citation type="submission" date="2023-07" db="EMBL/GenBank/DDBJ databases">
        <title>Bacterial whole genome sequence for Sphingobium sp. HBC34.</title>
        <authorList>
            <person name="Le V."/>
            <person name="Ko S.-R."/>
            <person name="Ahn C.-Y."/>
            <person name="Oh H.-M."/>
        </authorList>
    </citation>
    <scope>NUCLEOTIDE SEQUENCE</scope>
    <source>
        <strain evidence="3">HBC34</strain>
    </source>
</reference>
<feature type="compositionally biased region" description="Polar residues" evidence="1">
    <location>
        <begin position="520"/>
        <end position="537"/>
    </location>
</feature>
<evidence type="ECO:0000256" key="1">
    <source>
        <dbReference type="SAM" id="MobiDB-lite"/>
    </source>
</evidence>
<dbReference type="Pfam" id="PF03235">
    <property type="entry name" value="GmrSD_N"/>
    <property type="match status" value="1"/>
</dbReference>
<accession>A0ABT8ZRA4</accession>
<dbReference type="RefSeq" id="WP_304537368.1">
    <property type="nucleotide sequence ID" value="NZ_JAUQOM010000015.1"/>
</dbReference>
<evidence type="ECO:0000259" key="2">
    <source>
        <dbReference type="Pfam" id="PF03235"/>
    </source>
</evidence>
<name>A0ABT8ZRA4_9SPHN</name>
<gene>
    <name evidence="3" type="ORF">Q4610_18615</name>
</gene>
<sequence length="537" mass="60168">MTINWPKAWEVGEMARTTTNVVNLDALIERADLAATGEGGEDINAIYVTGLEPKGWLYQSLRKPDFQRETSDWQPDAVAGIIQTFLSRELIPAIILWRSGSDVFVIDGAHRLSALIAWVHDDYGDGEVSRRFFHNVIPEDQIKAANKTRELVNSTVGSYRTHRDAIDNPDRADPAVKERAQRMGWQNIEVQWIRTQDAERAEKSFFRINQGGERINDTEQRILKARRSAPALTSRAILRGGTGHNYWHRFHSGTQKRIEDIGREIHDLMFRPPIELPVKTLDLPVAGQGYGPHVLPFVFDLVGLCNRLSTSASGKKNDELPDDPDGTLTLSYLTEVRRILWRLCSNHPSSLGLHPVLYFYSRAGTFQPSALLSIVNLMRDWDTPDYLGFTSVREGFEGILLANRSITEAIRKLGSASRSRPRIVGFYRAILSRLLESQTPEEVTTFLRGTEEYGFLIEPQDEEPMFNLEGGNFTREVKGAAFIAGALPTVPKCPTCRGLIHRNGIQTGHIQAKRDGGSSRVANATPQHPFCNSTAAN</sequence>
<evidence type="ECO:0000313" key="3">
    <source>
        <dbReference type="EMBL" id="MDO7837061.1"/>
    </source>
</evidence>
<organism evidence="3 4">
    <name type="scientific">Sphingobium cyanobacteriorum</name>
    <dbReference type="NCBI Taxonomy" id="3063954"/>
    <lineage>
        <taxon>Bacteria</taxon>
        <taxon>Pseudomonadati</taxon>
        <taxon>Pseudomonadota</taxon>
        <taxon>Alphaproteobacteria</taxon>
        <taxon>Sphingomonadales</taxon>
        <taxon>Sphingomonadaceae</taxon>
        <taxon>Sphingobium</taxon>
    </lineage>
</organism>